<protein>
    <recommendedName>
        <fullName evidence="5">Guanylate cyclase domain-containing protein</fullName>
    </recommendedName>
</protein>
<feature type="domain" description="Guanylate cyclase" evidence="5">
    <location>
        <begin position="1"/>
        <end position="120"/>
    </location>
</feature>
<evidence type="ECO:0000256" key="1">
    <source>
        <dbReference type="ARBA" id="ARBA00022741"/>
    </source>
</evidence>
<dbReference type="EMBL" id="CAJVCH010541294">
    <property type="protein sequence ID" value="CAG7826836.1"/>
    <property type="molecule type" value="Genomic_DNA"/>
</dbReference>
<name>A0A8J2L5V6_9HEXA</name>
<dbReference type="PROSITE" id="PS00452">
    <property type="entry name" value="GUANYLATE_CYCLASE_1"/>
    <property type="match status" value="1"/>
</dbReference>
<keyword evidence="1" id="KW-0547">Nucleotide-binding</keyword>
<evidence type="ECO:0000313" key="7">
    <source>
        <dbReference type="Proteomes" id="UP000708208"/>
    </source>
</evidence>
<proteinExistence type="inferred from homology"/>
<gene>
    <name evidence="6" type="ORF">AFUS01_LOCUS36871</name>
</gene>
<dbReference type="GO" id="GO:0007168">
    <property type="term" value="P:receptor guanylyl cyclase signaling pathway"/>
    <property type="evidence" value="ECO:0007669"/>
    <property type="project" value="TreeGrafter"/>
</dbReference>
<dbReference type="PANTHER" id="PTHR11920">
    <property type="entry name" value="GUANYLYL CYCLASE"/>
    <property type="match status" value="1"/>
</dbReference>
<evidence type="ECO:0000313" key="6">
    <source>
        <dbReference type="EMBL" id="CAG7826836.1"/>
    </source>
</evidence>
<dbReference type="Pfam" id="PF00211">
    <property type="entry name" value="Guanylate_cyc"/>
    <property type="match status" value="1"/>
</dbReference>
<comment type="similarity">
    <text evidence="4">Belongs to the adenylyl cyclase class-4/guanylyl cyclase family.</text>
</comment>
<organism evidence="6 7">
    <name type="scientific">Allacma fusca</name>
    <dbReference type="NCBI Taxonomy" id="39272"/>
    <lineage>
        <taxon>Eukaryota</taxon>
        <taxon>Metazoa</taxon>
        <taxon>Ecdysozoa</taxon>
        <taxon>Arthropoda</taxon>
        <taxon>Hexapoda</taxon>
        <taxon>Collembola</taxon>
        <taxon>Symphypleona</taxon>
        <taxon>Sminthuridae</taxon>
        <taxon>Allacma</taxon>
    </lineage>
</organism>
<dbReference type="CDD" id="cd07302">
    <property type="entry name" value="CHD"/>
    <property type="match status" value="1"/>
</dbReference>
<comment type="caution">
    <text evidence="6">The sequence shown here is derived from an EMBL/GenBank/DDBJ whole genome shotgun (WGS) entry which is preliminary data.</text>
</comment>
<evidence type="ECO:0000259" key="5">
    <source>
        <dbReference type="PROSITE" id="PS50125"/>
    </source>
</evidence>
<keyword evidence="7" id="KW-1185">Reference proteome</keyword>
<evidence type="ECO:0000256" key="3">
    <source>
        <dbReference type="ARBA" id="ARBA00023239"/>
    </source>
</evidence>
<dbReference type="GO" id="GO:0001653">
    <property type="term" value="F:peptide receptor activity"/>
    <property type="evidence" value="ECO:0007669"/>
    <property type="project" value="TreeGrafter"/>
</dbReference>
<dbReference type="SMART" id="SM00044">
    <property type="entry name" value="CYCc"/>
    <property type="match status" value="1"/>
</dbReference>
<dbReference type="InterPro" id="IPR018297">
    <property type="entry name" value="A/G_cyclase_CS"/>
</dbReference>
<dbReference type="GO" id="GO:0000166">
    <property type="term" value="F:nucleotide binding"/>
    <property type="evidence" value="ECO:0007669"/>
    <property type="project" value="UniProtKB-KW"/>
</dbReference>
<evidence type="ECO:0000256" key="4">
    <source>
        <dbReference type="RuleBase" id="RU000405"/>
    </source>
</evidence>
<reference evidence="6" key="1">
    <citation type="submission" date="2021-06" db="EMBL/GenBank/DDBJ databases">
        <authorList>
            <person name="Hodson N. C."/>
            <person name="Mongue J. A."/>
            <person name="Jaron S. K."/>
        </authorList>
    </citation>
    <scope>NUCLEOTIDE SEQUENCE</scope>
</reference>
<dbReference type="FunFam" id="3.30.70.1230:FF:000030">
    <property type="entry name" value="Si:ch211-215j19.12"/>
    <property type="match status" value="1"/>
</dbReference>
<dbReference type="GO" id="GO:0005886">
    <property type="term" value="C:plasma membrane"/>
    <property type="evidence" value="ECO:0007669"/>
    <property type="project" value="TreeGrafter"/>
</dbReference>
<dbReference type="InterPro" id="IPR001054">
    <property type="entry name" value="A/G_cyclase"/>
</dbReference>
<dbReference type="PROSITE" id="PS50125">
    <property type="entry name" value="GUANYLATE_CYCLASE_2"/>
    <property type="match status" value="1"/>
</dbReference>
<dbReference type="GO" id="GO:0004016">
    <property type="term" value="F:adenylate cyclase activity"/>
    <property type="evidence" value="ECO:0007669"/>
    <property type="project" value="TreeGrafter"/>
</dbReference>
<dbReference type="GO" id="GO:0035556">
    <property type="term" value="P:intracellular signal transduction"/>
    <property type="evidence" value="ECO:0007669"/>
    <property type="project" value="InterPro"/>
</dbReference>
<sequence>MSARSSPLEVVEFLNELYTCFDSVIENFDVYKVETIGDAYMVASGLPVVREGNFHAHEMARMALQLLETVTNFRIRHRPNETVKLRIGVHSGPCCAGVVGLKRPRYCLFGDTVNTASRMESTGMPLKIHCSEKFANLLDGEFILDKRGVVDVKGKGDMTTFWLLGPTPKTSVSSNSNSNDNE</sequence>
<dbReference type="GO" id="GO:0004383">
    <property type="term" value="F:guanylate cyclase activity"/>
    <property type="evidence" value="ECO:0007669"/>
    <property type="project" value="TreeGrafter"/>
</dbReference>
<accession>A0A8J2L5V6</accession>
<dbReference type="Proteomes" id="UP000708208">
    <property type="component" value="Unassembled WGS sequence"/>
</dbReference>
<evidence type="ECO:0000256" key="2">
    <source>
        <dbReference type="ARBA" id="ARBA00023180"/>
    </source>
</evidence>
<dbReference type="AlphaFoldDB" id="A0A8J2L5V6"/>
<keyword evidence="3 4" id="KW-0456">Lyase</keyword>
<dbReference type="InterPro" id="IPR050401">
    <property type="entry name" value="Cyclic_nucleotide_synthase"/>
</dbReference>
<keyword evidence="2" id="KW-0325">Glycoprotein</keyword>
<dbReference type="OrthoDB" id="1890790at2759"/>
<dbReference type="PANTHER" id="PTHR11920:SF335">
    <property type="entry name" value="GUANYLATE CYCLASE"/>
    <property type="match status" value="1"/>
</dbReference>